<sequence length="276" mass="31411">MPQQQIDLSGIFHIQKDYISGIDTTDPTLRQKVSGIQSQLDKLHTDFKDSTTSTNTVLDHQQDMMNIVNTEKQRLLLKKEQIDTSFEGKKRGILLNDSYRQRFEQYTKIIVIIVFTLAIFIGILILGRNFPIIPSFVIDLLSIILFIVCIFSVYFSLIDIYKRDKLNYNELDLQGPNILTPEEIEKKSKDAGKTGNLIGTINTGSCVGQECCSDGAKWDSSHNYCISESIYLNRYGSIDTLAIPARREQFSTMSIILNNNFIQPNSPNEYIGYSKI</sequence>
<keyword evidence="1" id="KW-0472">Membrane</keyword>
<evidence type="ECO:0000313" key="2">
    <source>
        <dbReference type="EMBL" id="QHT17347.1"/>
    </source>
</evidence>
<name>A0A6C0DLA4_9ZZZZ</name>
<organism evidence="2">
    <name type="scientific">viral metagenome</name>
    <dbReference type="NCBI Taxonomy" id="1070528"/>
    <lineage>
        <taxon>unclassified sequences</taxon>
        <taxon>metagenomes</taxon>
        <taxon>organismal metagenomes</taxon>
    </lineage>
</organism>
<feature type="transmembrane region" description="Helical" evidence="1">
    <location>
        <begin position="132"/>
        <end position="157"/>
    </location>
</feature>
<reference evidence="2" key="1">
    <citation type="journal article" date="2020" name="Nature">
        <title>Giant virus diversity and host interactions through global metagenomics.</title>
        <authorList>
            <person name="Schulz F."/>
            <person name="Roux S."/>
            <person name="Paez-Espino D."/>
            <person name="Jungbluth S."/>
            <person name="Walsh D.A."/>
            <person name="Denef V.J."/>
            <person name="McMahon K.D."/>
            <person name="Konstantinidis K.T."/>
            <person name="Eloe-Fadrosh E.A."/>
            <person name="Kyrpides N.C."/>
            <person name="Woyke T."/>
        </authorList>
    </citation>
    <scope>NUCLEOTIDE SEQUENCE</scope>
    <source>
        <strain evidence="2">GVMAG-M-3300023174-24</strain>
    </source>
</reference>
<dbReference type="EMBL" id="MN739633">
    <property type="protein sequence ID" value="QHT17347.1"/>
    <property type="molecule type" value="Genomic_DNA"/>
</dbReference>
<protein>
    <submittedName>
        <fullName evidence="2">Uncharacterized protein</fullName>
    </submittedName>
</protein>
<keyword evidence="1" id="KW-0812">Transmembrane</keyword>
<evidence type="ECO:0000256" key="1">
    <source>
        <dbReference type="SAM" id="Phobius"/>
    </source>
</evidence>
<dbReference type="AlphaFoldDB" id="A0A6C0DLA4"/>
<keyword evidence="1" id="KW-1133">Transmembrane helix</keyword>
<feature type="transmembrane region" description="Helical" evidence="1">
    <location>
        <begin position="109"/>
        <end position="126"/>
    </location>
</feature>
<accession>A0A6C0DLA4</accession>
<proteinExistence type="predicted"/>